<feature type="chain" id="PRO_5015762316" description="Lipoprotein" evidence="1">
    <location>
        <begin position="20"/>
        <end position="94"/>
    </location>
</feature>
<dbReference type="EMBL" id="QBKN01000002">
    <property type="protein sequence ID" value="PTX52153.1"/>
    <property type="molecule type" value="Genomic_DNA"/>
</dbReference>
<dbReference type="PROSITE" id="PS51257">
    <property type="entry name" value="PROKAR_LIPOPROTEIN"/>
    <property type="match status" value="1"/>
</dbReference>
<protein>
    <recommendedName>
        <fullName evidence="4">Lipoprotein</fullName>
    </recommendedName>
</protein>
<gene>
    <name evidence="2" type="ORF">C8N44_102200</name>
</gene>
<evidence type="ECO:0008006" key="4">
    <source>
        <dbReference type="Google" id="ProtNLM"/>
    </source>
</evidence>
<dbReference type="RefSeq" id="WP_107974620.1">
    <property type="nucleotide sequence ID" value="NZ_BMEZ01000002.1"/>
</dbReference>
<reference evidence="2 3" key="1">
    <citation type="submission" date="2018-04" db="EMBL/GenBank/DDBJ databases">
        <title>Genomic Encyclopedia of Archaeal and Bacterial Type Strains, Phase II (KMG-II): from individual species to whole genera.</title>
        <authorList>
            <person name="Goeker M."/>
        </authorList>
    </citation>
    <scope>NUCLEOTIDE SEQUENCE [LARGE SCALE GENOMIC DNA]</scope>
    <source>
        <strain evidence="2 3">DSM 29329</strain>
    </source>
</reference>
<dbReference type="Proteomes" id="UP000244069">
    <property type="component" value="Unassembled WGS sequence"/>
</dbReference>
<proteinExistence type="predicted"/>
<evidence type="ECO:0000313" key="3">
    <source>
        <dbReference type="Proteomes" id="UP000244069"/>
    </source>
</evidence>
<dbReference type="OrthoDB" id="7859745at2"/>
<sequence>MLRTLATAALASLALSGCAVDRPVGPDKSHEGRQDLADLRAGIWISPHGCQYWIIDDGAEGYMSPRFDPITGRPVCTRVPVDFPGLATGDFRGG</sequence>
<organism evidence="2 3">
    <name type="scientific">Allosediminivita pacifica</name>
    <dbReference type="NCBI Taxonomy" id="1267769"/>
    <lineage>
        <taxon>Bacteria</taxon>
        <taxon>Pseudomonadati</taxon>
        <taxon>Pseudomonadota</taxon>
        <taxon>Alphaproteobacteria</taxon>
        <taxon>Rhodobacterales</taxon>
        <taxon>Paracoccaceae</taxon>
        <taxon>Allosediminivita</taxon>
    </lineage>
</organism>
<evidence type="ECO:0000313" key="2">
    <source>
        <dbReference type="EMBL" id="PTX52153.1"/>
    </source>
</evidence>
<keyword evidence="3" id="KW-1185">Reference proteome</keyword>
<feature type="signal peptide" evidence="1">
    <location>
        <begin position="1"/>
        <end position="19"/>
    </location>
</feature>
<evidence type="ECO:0000256" key="1">
    <source>
        <dbReference type="SAM" id="SignalP"/>
    </source>
</evidence>
<name>A0A2T6B7W9_9RHOB</name>
<keyword evidence="1" id="KW-0732">Signal</keyword>
<accession>A0A2T6B7W9</accession>
<comment type="caution">
    <text evidence="2">The sequence shown here is derived from an EMBL/GenBank/DDBJ whole genome shotgun (WGS) entry which is preliminary data.</text>
</comment>
<dbReference type="AlphaFoldDB" id="A0A2T6B7W9"/>